<evidence type="ECO:0000256" key="1">
    <source>
        <dbReference type="SAM" id="MobiDB-lite"/>
    </source>
</evidence>
<dbReference type="PANTHER" id="PTHR35716:SF6">
    <property type="entry name" value="DUF4864 DOMAIN-CONTAINING PROTEIN"/>
    <property type="match status" value="1"/>
</dbReference>
<feature type="region of interest" description="Disordered" evidence="1">
    <location>
        <begin position="333"/>
        <end position="353"/>
    </location>
</feature>
<sequence length="381" mass="40396">MPLLARAQQPGHMRMLHGSRLNAHISRVLLRATAIHKEYSKGGLKDKPPSNVLLATPEDIVIECLTLMRKGELSQLSPYIPQHLLAAPEAPVQLAGVPVHEQGPLARCAPFMDTAARRVLPGHLLRRARILSSLQLGGSCLLRVSLTACTGEELVLAWRLGLTQLPGMTQEAAAAAPAAPPAAVQHVDPPQQQQKQQCTLDGANSSFNSSSTDSSSSSSSTPASCWQLVSCERDRSADSEALPKGAHPRNSPELVVLGQLQALQQQDVVAAAAFNMLGRHASGSGWDAHLAAFRHLLSQPQYSMLCNHSSAELGSSALPSQRHFLQEVVLQDDGSSSSSSSSGGGLGSRGGAGGSSSEARFLWRLGMQADGCWMVRSIEVL</sequence>
<organism evidence="2 3">
    <name type="scientific">Tetradesmus obliquus</name>
    <name type="common">Green alga</name>
    <name type="synonym">Acutodesmus obliquus</name>
    <dbReference type="NCBI Taxonomy" id="3088"/>
    <lineage>
        <taxon>Eukaryota</taxon>
        <taxon>Viridiplantae</taxon>
        <taxon>Chlorophyta</taxon>
        <taxon>core chlorophytes</taxon>
        <taxon>Chlorophyceae</taxon>
        <taxon>CS clade</taxon>
        <taxon>Sphaeropleales</taxon>
        <taxon>Scenedesmaceae</taxon>
        <taxon>Tetradesmus</taxon>
    </lineage>
</organism>
<evidence type="ECO:0000313" key="2">
    <source>
        <dbReference type="EMBL" id="SZX78984.1"/>
    </source>
</evidence>
<gene>
    <name evidence="2" type="ORF">BQ4739_LOCUS19282</name>
</gene>
<feature type="compositionally biased region" description="Low complexity" evidence="1">
    <location>
        <begin position="173"/>
        <end position="197"/>
    </location>
</feature>
<dbReference type="Proteomes" id="UP000256970">
    <property type="component" value="Unassembled WGS sequence"/>
</dbReference>
<reference evidence="2 3" key="1">
    <citation type="submission" date="2016-10" db="EMBL/GenBank/DDBJ databases">
        <authorList>
            <person name="Cai Z."/>
        </authorList>
    </citation>
    <scope>NUCLEOTIDE SEQUENCE [LARGE SCALE GENOMIC DNA]</scope>
</reference>
<feature type="region of interest" description="Disordered" evidence="1">
    <location>
        <begin position="173"/>
        <end position="223"/>
    </location>
</feature>
<dbReference type="PANTHER" id="PTHR35716">
    <property type="entry name" value="OS05G0574700 PROTEIN-RELATED"/>
    <property type="match status" value="1"/>
</dbReference>
<accession>A0A383WP95</accession>
<dbReference type="EMBL" id="FNXT01001347">
    <property type="protein sequence ID" value="SZX78984.1"/>
    <property type="molecule type" value="Genomic_DNA"/>
</dbReference>
<feature type="compositionally biased region" description="Low complexity" evidence="1">
    <location>
        <begin position="205"/>
        <end position="220"/>
    </location>
</feature>
<feature type="compositionally biased region" description="Gly residues" evidence="1">
    <location>
        <begin position="342"/>
        <end position="353"/>
    </location>
</feature>
<protein>
    <submittedName>
        <fullName evidence="2">Uncharacterized protein</fullName>
    </submittedName>
</protein>
<proteinExistence type="predicted"/>
<dbReference type="AlphaFoldDB" id="A0A383WP95"/>
<name>A0A383WP95_TETOB</name>
<keyword evidence="3" id="KW-1185">Reference proteome</keyword>
<evidence type="ECO:0000313" key="3">
    <source>
        <dbReference type="Proteomes" id="UP000256970"/>
    </source>
</evidence>